<proteinExistence type="inferred from homology"/>
<dbReference type="Proteomes" id="UP000184253">
    <property type="component" value="Unassembled WGS sequence"/>
</dbReference>
<comment type="subcellular location">
    <subcellularLocation>
        <location evidence="1">Cell membrane</location>
        <topology evidence="1">Multi-pass membrane protein</topology>
    </subcellularLocation>
</comment>
<dbReference type="InterPro" id="IPR050601">
    <property type="entry name" value="CPA3_antiporter_subunitC"/>
</dbReference>
<dbReference type="PANTHER" id="PTHR34583:SF2">
    <property type="entry name" value="ANTIPORTER SUBUNIT MNHC2-RELATED"/>
    <property type="match status" value="1"/>
</dbReference>
<keyword evidence="4 8" id="KW-0812">Transmembrane</keyword>
<comment type="caution">
    <text evidence="9">The sequence shown here is derived from an EMBL/GenBank/DDBJ whole genome shotgun (WGS) entry which is preliminary data.</text>
</comment>
<reference evidence="10 11" key="1">
    <citation type="submission" date="2016-11" db="EMBL/GenBank/DDBJ databases">
        <authorList>
            <person name="Varghese N."/>
            <person name="Submissions S."/>
        </authorList>
    </citation>
    <scope>NUCLEOTIDE SEQUENCE [LARGE SCALE GENOMIC DNA]</scope>
    <source>
        <strain evidence="10 11">VTM4R57</strain>
    </source>
</reference>
<evidence type="ECO:0000313" key="12">
    <source>
        <dbReference type="Proteomes" id="UP001205867"/>
    </source>
</evidence>
<comment type="similarity">
    <text evidence="2">Belongs to the CPA3 antiporters (TC 2.A.63) subunit C family.</text>
</comment>
<accession>A0AAP3AEQ0</accession>
<reference evidence="9" key="2">
    <citation type="submission" date="2023-06" db="EMBL/GenBank/DDBJ databases">
        <title>lsaBGC provides a comprehensive framework for evolutionary analysis of biosynthetic gene clusters within focal taxa.</title>
        <authorList>
            <person name="Salamzade R."/>
            <person name="Sandstrom S."/>
            <person name="Kalan L.R."/>
        </authorList>
    </citation>
    <scope>NUCLEOTIDE SEQUENCE</scope>
    <source>
        <strain evidence="9">P3-SID899</strain>
    </source>
</reference>
<evidence type="ECO:0000313" key="9">
    <source>
        <dbReference type="EMBL" id="MCV7627824.1"/>
    </source>
</evidence>
<feature type="region of interest" description="Disordered" evidence="7">
    <location>
        <begin position="129"/>
        <end position="151"/>
    </location>
</feature>
<dbReference type="InterPro" id="IPR039428">
    <property type="entry name" value="NUOK/Mnh_C1-like"/>
</dbReference>
<feature type="transmembrane region" description="Helical" evidence="8">
    <location>
        <begin position="67"/>
        <end position="91"/>
    </location>
</feature>
<dbReference type="GO" id="GO:0005886">
    <property type="term" value="C:plasma membrane"/>
    <property type="evidence" value="ECO:0007669"/>
    <property type="project" value="UniProtKB-SubCell"/>
</dbReference>
<evidence type="ECO:0000256" key="7">
    <source>
        <dbReference type="SAM" id="MobiDB-lite"/>
    </source>
</evidence>
<evidence type="ECO:0000256" key="8">
    <source>
        <dbReference type="SAM" id="Phobius"/>
    </source>
</evidence>
<keyword evidence="3" id="KW-1003">Cell membrane</keyword>
<keyword evidence="6 8" id="KW-0472">Membrane</keyword>
<dbReference type="EMBL" id="JALXKZ020000001">
    <property type="protein sequence ID" value="MCV7627824.1"/>
    <property type="molecule type" value="Genomic_DNA"/>
</dbReference>
<gene>
    <name evidence="9" type="ORF">M3A82_000480</name>
    <name evidence="10" type="ORF">SAMN04487849_10722</name>
</gene>
<organism evidence="9 12">
    <name type="scientific">Micrococcus luteus</name>
    <name type="common">Micrococcus lysodeikticus</name>
    <dbReference type="NCBI Taxonomy" id="1270"/>
    <lineage>
        <taxon>Bacteria</taxon>
        <taxon>Bacillati</taxon>
        <taxon>Actinomycetota</taxon>
        <taxon>Actinomycetes</taxon>
        <taxon>Micrococcales</taxon>
        <taxon>Micrococcaceae</taxon>
        <taxon>Micrococcus</taxon>
    </lineage>
</organism>
<evidence type="ECO:0000256" key="5">
    <source>
        <dbReference type="ARBA" id="ARBA00022989"/>
    </source>
</evidence>
<evidence type="ECO:0000313" key="11">
    <source>
        <dbReference type="Proteomes" id="UP000184253"/>
    </source>
</evidence>
<evidence type="ECO:0000313" key="10">
    <source>
        <dbReference type="EMBL" id="SHL64560.1"/>
    </source>
</evidence>
<dbReference type="AlphaFoldDB" id="A0AAP3AEQ0"/>
<evidence type="ECO:0000256" key="4">
    <source>
        <dbReference type="ARBA" id="ARBA00022692"/>
    </source>
</evidence>
<dbReference type="Proteomes" id="UP001205867">
    <property type="component" value="Unassembled WGS sequence"/>
</dbReference>
<dbReference type="Pfam" id="PF00420">
    <property type="entry name" value="Oxidored_q2"/>
    <property type="match status" value="1"/>
</dbReference>
<keyword evidence="5 8" id="KW-1133">Transmembrane helix</keyword>
<evidence type="ECO:0000256" key="1">
    <source>
        <dbReference type="ARBA" id="ARBA00004651"/>
    </source>
</evidence>
<evidence type="ECO:0000256" key="3">
    <source>
        <dbReference type="ARBA" id="ARBA00022475"/>
    </source>
</evidence>
<dbReference type="EMBL" id="FRCE01000007">
    <property type="protein sequence ID" value="SHL64560.1"/>
    <property type="molecule type" value="Genomic_DNA"/>
</dbReference>
<evidence type="ECO:0000256" key="2">
    <source>
        <dbReference type="ARBA" id="ARBA00010388"/>
    </source>
</evidence>
<dbReference type="Gene3D" id="1.10.287.3510">
    <property type="match status" value="1"/>
</dbReference>
<dbReference type="PANTHER" id="PTHR34583">
    <property type="entry name" value="ANTIPORTER SUBUNIT MNHC2-RELATED"/>
    <property type="match status" value="1"/>
</dbReference>
<dbReference type="RefSeq" id="WP_002855699.1">
    <property type="nucleotide sequence ID" value="NZ_CBDRLD010000001.1"/>
</dbReference>
<protein>
    <submittedName>
        <fullName evidence="9">Cation:proton antiporter subunit C</fullName>
    </submittedName>
    <submittedName>
        <fullName evidence="10">Multisubunit sodium/proton antiporter, MrpC subunit</fullName>
    </submittedName>
</protein>
<sequence length="151" mass="16045">MTVAITVGLLMFGAVYLFSKRELLRVILGMVLLGHAGNLAILAAGGTDRRALPFIGNGDVAAQADPLPQAFVLTAIVISFAVTVLLLVLAVTGRSDDQVADPSEDADPHELAAADARFPRAELGAAVRHLATQPQPVLHGSHRHDDREERR</sequence>
<name>A0AAP3AEQ0_MICLU</name>
<evidence type="ECO:0000256" key="6">
    <source>
        <dbReference type="ARBA" id="ARBA00023136"/>
    </source>
</evidence>
<feature type="transmembrane region" description="Helical" evidence="8">
    <location>
        <begin position="26"/>
        <end position="47"/>
    </location>
</feature>